<dbReference type="Ensembl" id="ENSPNAT00000000225.2">
    <property type="protein sequence ID" value="ENSPNAP00000008391.2"/>
    <property type="gene ID" value="ENSPNAG00000034140.1"/>
</dbReference>
<dbReference type="InterPro" id="IPR005515">
    <property type="entry name" value="VOMI"/>
</dbReference>
<dbReference type="PANTHER" id="PTHR18841">
    <property type="entry name" value="VITELLINE MEMBRANE OUTER LAYER PROTEIN I-RELATED"/>
    <property type="match status" value="1"/>
</dbReference>
<dbReference type="AlphaFoldDB" id="A0A3B4CBX3"/>
<dbReference type="GeneTree" id="ENSGT00390000009313"/>
<dbReference type="Gene3D" id="2.100.10.20">
    <property type="entry name" value="Vitelline membrane outer layer protein I (VOMI)"/>
    <property type="match status" value="1"/>
</dbReference>
<feature type="chain" id="PRO_5043388729" description="Vitelline membrane outer layer 1 homolog" evidence="1">
    <location>
        <begin position="20"/>
        <end position="205"/>
    </location>
</feature>
<gene>
    <name evidence="2" type="primary">VMO1</name>
</gene>
<protein>
    <recommendedName>
        <fullName evidence="4">Vitelline membrane outer layer 1 homolog</fullName>
    </recommendedName>
</protein>
<evidence type="ECO:0008006" key="4">
    <source>
        <dbReference type="Google" id="ProtNLM"/>
    </source>
</evidence>
<dbReference type="Proteomes" id="UP001501920">
    <property type="component" value="Chromosome 16"/>
</dbReference>
<accession>A0A3B4CBX3</accession>
<proteinExistence type="predicted"/>
<dbReference type="SUPFAM" id="SSF51092">
    <property type="entry name" value="Vitelline membrane outer protein-I (VMO-I)"/>
    <property type="match status" value="1"/>
</dbReference>
<reference evidence="2" key="2">
    <citation type="submission" date="2025-08" db="UniProtKB">
        <authorList>
            <consortium name="Ensembl"/>
        </authorList>
    </citation>
    <scope>IDENTIFICATION</scope>
</reference>
<dbReference type="Pfam" id="PF03762">
    <property type="entry name" value="VOMI"/>
    <property type="match status" value="1"/>
</dbReference>
<dbReference type="GO" id="GO:0005615">
    <property type="term" value="C:extracellular space"/>
    <property type="evidence" value="ECO:0007669"/>
    <property type="project" value="TreeGrafter"/>
</dbReference>
<name>A0A3B4CBX3_PYGNA</name>
<feature type="signal peptide" evidence="1">
    <location>
        <begin position="1"/>
        <end position="19"/>
    </location>
</feature>
<keyword evidence="1" id="KW-0732">Signal</keyword>
<evidence type="ECO:0000313" key="2">
    <source>
        <dbReference type="Ensembl" id="ENSPNAP00000008391.2"/>
    </source>
</evidence>
<sequence>MNQFLRVILPVLLISFGLCITGQSERDNANQTRIAVRATIGKIYVTNGQVWGSWGNQQMCPTDTYASGFSLLVYAEQGFFYDDSALNGIALQCTPLRTATSPINDYTTVTSATGSFGSWMPDRWCPSGQLVAFQLRVQANQGIFCDDPAANNIMVEGDGMKWGEWGSWSETCMGKGICGIQTRVEPSGWSWDYTGLNDVQFRCCS</sequence>
<reference evidence="2 3" key="1">
    <citation type="submission" date="2020-10" db="EMBL/GenBank/DDBJ databases">
        <title>Pygocentrus nattereri (red-bellied piranha) genome, fPygNat1, primary haplotype.</title>
        <authorList>
            <person name="Myers G."/>
            <person name="Meyer A."/>
            <person name="Karagic N."/>
            <person name="Pippel M."/>
            <person name="Winkler S."/>
            <person name="Tracey A."/>
            <person name="Wood J."/>
            <person name="Formenti G."/>
            <person name="Howe K."/>
            <person name="Fedrigo O."/>
            <person name="Jarvis E.D."/>
        </authorList>
    </citation>
    <scope>NUCLEOTIDE SEQUENCE [LARGE SCALE GENOMIC DNA]</scope>
</reference>
<dbReference type="InterPro" id="IPR036706">
    <property type="entry name" value="VOMI_sf"/>
</dbReference>
<organism evidence="2 3">
    <name type="scientific">Pygocentrus nattereri</name>
    <name type="common">Red-bellied piranha</name>
    <dbReference type="NCBI Taxonomy" id="42514"/>
    <lineage>
        <taxon>Eukaryota</taxon>
        <taxon>Metazoa</taxon>
        <taxon>Chordata</taxon>
        <taxon>Craniata</taxon>
        <taxon>Vertebrata</taxon>
        <taxon>Euteleostomi</taxon>
        <taxon>Actinopterygii</taxon>
        <taxon>Neopterygii</taxon>
        <taxon>Teleostei</taxon>
        <taxon>Ostariophysi</taxon>
        <taxon>Characiformes</taxon>
        <taxon>Characoidei</taxon>
        <taxon>Pygocentrus</taxon>
    </lineage>
</organism>
<keyword evidence="3" id="KW-1185">Reference proteome</keyword>
<evidence type="ECO:0000313" key="3">
    <source>
        <dbReference type="Proteomes" id="UP001501920"/>
    </source>
</evidence>
<evidence type="ECO:0000256" key="1">
    <source>
        <dbReference type="SAM" id="SignalP"/>
    </source>
</evidence>
<reference evidence="2" key="3">
    <citation type="submission" date="2025-09" db="UniProtKB">
        <authorList>
            <consortium name="Ensembl"/>
        </authorList>
    </citation>
    <scope>IDENTIFICATION</scope>
</reference>
<dbReference type="PANTHER" id="PTHR18841:SF0">
    <property type="entry name" value="VITELLINE MEMBRANE OUTER LAYER 1 HOMOLOG A-RELATED"/>
    <property type="match status" value="1"/>
</dbReference>